<keyword evidence="3" id="KW-1185">Reference proteome</keyword>
<comment type="caution">
    <text evidence="2">The sequence shown here is derived from an EMBL/GenBank/DDBJ whole genome shotgun (WGS) entry which is preliminary data.</text>
</comment>
<feature type="transmembrane region" description="Helical" evidence="1">
    <location>
        <begin position="31"/>
        <end position="52"/>
    </location>
</feature>
<gene>
    <name evidence="2" type="ORF">GCM10023189_50150</name>
</gene>
<evidence type="ECO:0000313" key="3">
    <source>
        <dbReference type="Proteomes" id="UP001501175"/>
    </source>
</evidence>
<feature type="transmembrane region" description="Helical" evidence="1">
    <location>
        <begin position="173"/>
        <end position="191"/>
    </location>
</feature>
<protein>
    <submittedName>
        <fullName evidence="2">Uncharacterized protein</fullName>
    </submittedName>
</protein>
<feature type="transmembrane region" description="Helical" evidence="1">
    <location>
        <begin position="142"/>
        <end position="161"/>
    </location>
</feature>
<keyword evidence="1" id="KW-0472">Membrane</keyword>
<keyword evidence="1" id="KW-1133">Transmembrane helix</keyword>
<evidence type="ECO:0000313" key="2">
    <source>
        <dbReference type="EMBL" id="GAA4467117.1"/>
    </source>
</evidence>
<dbReference type="Proteomes" id="UP001501175">
    <property type="component" value="Unassembled WGS sequence"/>
</dbReference>
<evidence type="ECO:0000256" key="1">
    <source>
        <dbReference type="SAM" id="Phobius"/>
    </source>
</evidence>
<dbReference type="EMBL" id="BAABHD010000082">
    <property type="protein sequence ID" value="GAA4467117.1"/>
    <property type="molecule type" value="Genomic_DNA"/>
</dbReference>
<feature type="transmembrane region" description="Helical" evidence="1">
    <location>
        <begin position="64"/>
        <end position="84"/>
    </location>
</feature>
<sequence>MTAGSLVPPPPPHYNSDQVFFDYYANSYDGFILATSVSTIALLFFLGYLYGMSQTLRRQLGNDALLPTVMQGLGLVATMLLLLAQACVSVEARVAHYKGSGAVIRGIDEVGHVSAHLFSYPIAAFLLLAAIGTFQSRLTARWVSIWAGLVSVALFATAGTFESQHILHQAGGLSLMMFILWIIASSLHLFWRIYRSPRPQA</sequence>
<keyword evidence="1" id="KW-0812">Transmembrane</keyword>
<feature type="transmembrane region" description="Helical" evidence="1">
    <location>
        <begin position="117"/>
        <end position="135"/>
    </location>
</feature>
<reference evidence="3" key="1">
    <citation type="journal article" date="2019" name="Int. J. Syst. Evol. Microbiol.">
        <title>The Global Catalogue of Microorganisms (GCM) 10K type strain sequencing project: providing services to taxonomists for standard genome sequencing and annotation.</title>
        <authorList>
            <consortium name="The Broad Institute Genomics Platform"/>
            <consortium name="The Broad Institute Genome Sequencing Center for Infectious Disease"/>
            <person name="Wu L."/>
            <person name="Ma J."/>
        </authorList>
    </citation>
    <scope>NUCLEOTIDE SEQUENCE [LARGE SCALE GENOMIC DNA]</scope>
    <source>
        <strain evidence="3">JCM 17927</strain>
    </source>
</reference>
<name>A0ABP8NJX3_9BACT</name>
<accession>A0ABP8NJX3</accession>
<proteinExistence type="predicted"/>
<organism evidence="2 3">
    <name type="scientific">Nibrella saemangeumensis</name>
    <dbReference type="NCBI Taxonomy" id="1084526"/>
    <lineage>
        <taxon>Bacteria</taxon>
        <taxon>Pseudomonadati</taxon>
        <taxon>Bacteroidota</taxon>
        <taxon>Cytophagia</taxon>
        <taxon>Cytophagales</taxon>
        <taxon>Spirosomataceae</taxon>
        <taxon>Nibrella</taxon>
    </lineage>
</organism>